<dbReference type="Pfam" id="PF01433">
    <property type="entry name" value="Peptidase_M1"/>
    <property type="match status" value="1"/>
</dbReference>
<sequence length="565" mass="65278">MKNISIVLYCSFLLLLITAITLPATAQNSGVLATQADSLRGSITPQRAWWEVVYYDLNVAVMPEDSTISGYNNITYRVTDQPARLQVDLQDPLKIDQIKQDGEELSYERAKNSYAYFVNMPNNLQKDSLYTLSVYYQGKPKVAENPPWDGGFIWAQDSLGNPWIATANQGLGASVWWPNKDHQSAEPDSMSINITVPDEIKNVSNGRLRDTTRHDNGMTTWHWFISNPINNYNIAVNAGNYVNFSEIFDGEDGTLDLSYWVLEQNLDKAKKQFQQVKPMMRCFEDWFGPYPFYEDSFKLVETPHLGMEHQSAVAYGNQYQNGYMGRNLSGSGWGLKWDFIIIHEAAHEWWGNNITTNDIADMWVHEGFTSYSESIYTECRFGKEAAREYTIGLRANIENREPVTGQYGLNNEGSGDMYYKGHNMLHTIRQIVDNDSTWKEILRGINRDFRHQIVTADQVEKYIIEQSGKDLDDLFDQYLHYASIPVFQYYIDDLNRLHYRWKADISHFNMPLKIAEGKGDYYFIYPVSNRWKITKVDKGKDFKTDPNFYIDTERISNEESVNGNN</sequence>
<dbReference type="Gene3D" id="1.10.390.10">
    <property type="entry name" value="Neutral Protease Domain 2"/>
    <property type="match status" value="1"/>
</dbReference>
<evidence type="ECO:0000259" key="2">
    <source>
        <dbReference type="Pfam" id="PF01433"/>
    </source>
</evidence>
<dbReference type="EMBL" id="JAJNDC010000002">
    <property type="protein sequence ID" value="MCW9713191.1"/>
    <property type="molecule type" value="Genomic_DNA"/>
</dbReference>
<evidence type="ECO:0000259" key="3">
    <source>
        <dbReference type="Pfam" id="PF17900"/>
    </source>
</evidence>
<dbReference type="InterPro" id="IPR034015">
    <property type="entry name" value="M1_LTA4H"/>
</dbReference>
<dbReference type="InterPro" id="IPR027268">
    <property type="entry name" value="Peptidase_M4/M1_CTD_sf"/>
</dbReference>
<reference evidence="4 5" key="1">
    <citation type="submission" date="2021-11" db="EMBL/GenBank/DDBJ databases">
        <title>Aliifidinibius sp. nov., a new bacterium isolated from saline soil.</title>
        <authorList>
            <person name="Galisteo C."/>
            <person name="De La Haba R."/>
            <person name="Sanchez-Porro C."/>
            <person name="Ventosa A."/>
        </authorList>
    </citation>
    <scope>NUCLEOTIDE SEQUENCE [LARGE SCALE GENOMIC DNA]</scope>
    <source>
        <strain evidence="4 5">KACC 190600</strain>
    </source>
</reference>
<proteinExistence type="predicted"/>
<organism evidence="4 5">
    <name type="scientific">Fodinibius salicampi</name>
    <dbReference type="NCBI Taxonomy" id="1920655"/>
    <lineage>
        <taxon>Bacteria</taxon>
        <taxon>Pseudomonadati</taxon>
        <taxon>Balneolota</taxon>
        <taxon>Balneolia</taxon>
        <taxon>Balneolales</taxon>
        <taxon>Balneolaceae</taxon>
        <taxon>Fodinibius</taxon>
    </lineage>
</organism>
<dbReference type="InterPro" id="IPR045357">
    <property type="entry name" value="Aminopeptidase_N-like_N"/>
</dbReference>
<dbReference type="Proteomes" id="UP001207337">
    <property type="component" value="Unassembled WGS sequence"/>
</dbReference>
<evidence type="ECO:0000256" key="1">
    <source>
        <dbReference type="SAM" id="SignalP"/>
    </source>
</evidence>
<gene>
    <name evidence="4" type="ORF">LQ318_09765</name>
</gene>
<evidence type="ECO:0000313" key="5">
    <source>
        <dbReference type="Proteomes" id="UP001207337"/>
    </source>
</evidence>
<feature type="domain" description="Peptidase M1 membrane alanine aminopeptidase" evidence="2">
    <location>
        <begin position="275"/>
        <end position="478"/>
    </location>
</feature>
<comment type="caution">
    <text evidence="4">The sequence shown here is derived from an EMBL/GenBank/DDBJ whole genome shotgun (WGS) entry which is preliminary data.</text>
</comment>
<dbReference type="InterPro" id="IPR014782">
    <property type="entry name" value="Peptidase_M1_dom"/>
</dbReference>
<dbReference type="PANTHER" id="PTHR45726">
    <property type="entry name" value="LEUKOTRIENE A-4 HYDROLASE"/>
    <property type="match status" value="1"/>
</dbReference>
<dbReference type="RefSeq" id="WP_265789715.1">
    <property type="nucleotide sequence ID" value="NZ_BAABRS010000002.1"/>
</dbReference>
<protein>
    <submittedName>
        <fullName evidence="4">M1 family metallopeptidase</fullName>
    </submittedName>
</protein>
<evidence type="ECO:0000313" key="4">
    <source>
        <dbReference type="EMBL" id="MCW9713191.1"/>
    </source>
</evidence>
<name>A0ABT3PZJ0_9BACT</name>
<keyword evidence="1" id="KW-0732">Signal</keyword>
<dbReference type="SUPFAM" id="SSF63737">
    <property type="entry name" value="Leukotriene A4 hydrolase N-terminal domain"/>
    <property type="match status" value="1"/>
</dbReference>
<dbReference type="Pfam" id="PF17900">
    <property type="entry name" value="Peptidase_M1_N"/>
    <property type="match status" value="1"/>
</dbReference>
<dbReference type="SUPFAM" id="SSF55486">
    <property type="entry name" value="Metalloproteases ('zincins'), catalytic domain"/>
    <property type="match status" value="1"/>
</dbReference>
<dbReference type="PANTHER" id="PTHR45726:SF3">
    <property type="entry name" value="LEUKOTRIENE A-4 HYDROLASE"/>
    <property type="match status" value="1"/>
</dbReference>
<feature type="chain" id="PRO_5046901213" evidence="1">
    <location>
        <begin position="27"/>
        <end position="565"/>
    </location>
</feature>
<keyword evidence="5" id="KW-1185">Reference proteome</keyword>
<dbReference type="Gene3D" id="2.60.40.1730">
    <property type="entry name" value="tricorn interacting facor f3 domain"/>
    <property type="match status" value="1"/>
</dbReference>
<feature type="signal peptide" evidence="1">
    <location>
        <begin position="1"/>
        <end position="26"/>
    </location>
</feature>
<accession>A0ABT3PZJ0</accession>
<feature type="domain" description="Aminopeptidase N-like N-terminal" evidence="3">
    <location>
        <begin position="54"/>
        <end position="229"/>
    </location>
</feature>
<dbReference type="InterPro" id="IPR042097">
    <property type="entry name" value="Aminopeptidase_N-like_N_sf"/>
</dbReference>
<dbReference type="CDD" id="cd09603">
    <property type="entry name" value="M1_APN_like"/>
    <property type="match status" value="1"/>
</dbReference>